<accession>A0A853EYK2</accession>
<dbReference type="SUPFAM" id="SSF51206">
    <property type="entry name" value="cAMP-binding domain-like"/>
    <property type="match status" value="1"/>
</dbReference>
<evidence type="ECO:0000256" key="3">
    <source>
        <dbReference type="ARBA" id="ARBA00023163"/>
    </source>
</evidence>
<dbReference type="PANTHER" id="PTHR24567">
    <property type="entry name" value="CRP FAMILY TRANSCRIPTIONAL REGULATORY PROTEIN"/>
    <property type="match status" value="1"/>
</dbReference>
<dbReference type="CDD" id="cd00038">
    <property type="entry name" value="CAP_ED"/>
    <property type="match status" value="1"/>
</dbReference>
<dbReference type="PANTHER" id="PTHR24567:SF26">
    <property type="entry name" value="REGULATORY PROTEIN YEIL"/>
    <property type="match status" value="1"/>
</dbReference>
<dbReference type="Gene3D" id="1.10.10.10">
    <property type="entry name" value="Winged helix-like DNA-binding domain superfamily/Winged helix DNA-binding domain"/>
    <property type="match status" value="1"/>
</dbReference>
<reference evidence="6 7" key="1">
    <citation type="submission" date="2020-07" db="EMBL/GenBank/DDBJ databases">
        <title>MOT database genomes.</title>
        <authorList>
            <person name="Joseph S."/>
            <person name="Aduse-Opoku J."/>
            <person name="Hashim A."/>
            <person name="Wade W."/>
            <person name="Curtis M."/>
        </authorList>
    </citation>
    <scope>NUCLEOTIDE SEQUENCE [LARGE SCALE GENOMIC DNA]</scope>
    <source>
        <strain evidence="6 7">DSM 100099</strain>
    </source>
</reference>
<dbReference type="Proteomes" id="UP000561011">
    <property type="component" value="Unassembled WGS sequence"/>
</dbReference>
<keyword evidence="3" id="KW-0804">Transcription</keyword>
<dbReference type="AlphaFoldDB" id="A0A853EYK2"/>
<feature type="domain" description="Cyclic nucleotide-binding" evidence="4">
    <location>
        <begin position="13"/>
        <end position="133"/>
    </location>
</feature>
<keyword evidence="1" id="KW-0805">Transcription regulation</keyword>
<dbReference type="InterPro" id="IPR012318">
    <property type="entry name" value="HTH_CRP"/>
</dbReference>
<dbReference type="SMART" id="SM00100">
    <property type="entry name" value="cNMP"/>
    <property type="match status" value="1"/>
</dbReference>
<dbReference type="GO" id="GO:0005829">
    <property type="term" value="C:cytosol"/>
    <property type="evidence" value="ECO:0007669"/>
    <property type="project" value="TreeGrafter"/>
</dbReference>
<dbReference type="RefSeq" id="WP_179914006.1">
    <property type="nucleotide sequence ID" value="NZ_JACBYE010000040.1"/>
</dbReference>
<evidence type="ECO:0000259" key="4">
    <source>
        <dbReference type="PROSITE" id="PS50042"/>
    </source>
</evidence>
<keyword evidence="2" id="KW-0238">DNA-binding</keyword>
<dbReference type="InterPro" id="IPR050397">
    <property type="entry name" value="Env_Response_Regulators"/>
</dbReference>
<protein>
    <submittedName>
        <fullName evidence="6">Crp/Fnr family transcriptional regulator</fullName>
    </submittedName>
</protein>
<name>A0A853EYK2_9MICO</name>
<dbReference type="PROSITE" id="PS50042">
    <property type="entry name" value="CNMP_BINDING_3"/>
    <property type="match status" value="1"/>
</dbReference>
<evidence type="ECO:0000313" key="6">
    <source>
        <dbReference type="EMBL" id="NYS94682.1"/>
    </source>
</evidence>
<dbReference type="InterPro" id="IPR014710">
    <property type="entry name" value="RmlC-like_jellyroll"/>
</dbReference>
<evidence type="ECO:0000256" key="2">
    <source>
        <dbReference type="ARBA" id="ARBA00023125"/>
    </source>
</evidence>
<dbReference type="InterPro" id="IPR000595">
    <property type="entry name" value="cNMP-bd_dom"/>
</dbReference>
<dbReference type="PROSITE" id="PS51063">
    <property type="entry name" value="HTH_CRP_2"/>
    <property type="match status" value="1"/>
</dbReference>
<dbReference type="InterPro" id="IPR036388">
    <property type="entry name" value="WH-like_DNA-bd_sf"/>
</dbReference>
<dbReference type="PRINTS" id="PR00034">
    <property type="entry name" value="HTHCRP"/>
</dbReference>
<dbReference type="SMART" id="SM00419">
    <property type="entry name" value="HTH_CRP"/>
    <property type="match status" value="1"/>
</dbReference>
<evidence type="ECO:0000259" key="5">
    <source>
        <dbReference type="PROSITE" id="PS51063"/>
    </source>
</evidence>
<organism evidence="6 7">
    <name type="scientific">Sanguibacter inulinus</name>
    <dbReference type="NCBI Taxonomy" id="60922"/>
    <lineage>
        <taxon>Bacteria</taxon>
        <taxon>Bacillati</taxon>
        <taxon>Actinomycetota</taxon>
        <taxon>Actinomycetes</taxon>
        <taxon>Micrococcales</taxon>
        <taxon>Sanguibacteraceae</taxon>
        <taxon>Sanguibacter</taxon>
    </lineage>
</organism>
<feature type="domain" description="HTH crp-type" evidence="5">
    <location>
        <begin position="147"/>
        <end position="220"/>
    </location>
</feature>
<evidence type="ECO:0000256" key="1">
    <source>
        <dbReference type="ARBA" id="ARBA00023015"/>
    </source>
</evidence>
<proteinExistence type="predicted"/>
<keyword evidence="7" id="KW-1185">Reference proteome</keyword>
<comment type="caution">
    <text evidence="6">The sequence shown here is derived from an EMBL/GenBank/DDBJ whole genome shotgun (WGS) entry which is preliminary data.</text>
</comment>
<dbReference type="GO" id="GO:0003677">
    <property type="term" value="F:DNA binding"/>
    <property type="evidence" value="ECO:0007669"/>
    <property type="project" value="UniProtKB-KW"/>
</dbReference>
<dbReference type="Pfam" id="PF13545">
    <property type="entry name" value="HTH_Crp_2"/>
    <property type="match status" value="1"/>
</dbReference>
<dbReference type="InterPro" id="IPR036390">
    <property type="entry name" value="WH_DNA-bd_sf"/>
</dbReference>
<dbReference type="SUPFAM" id="SSF46785">
    <property type="entry name" value="Winged helix' DNA-binding domain"/>
    <property type="match status" value="1"/>
</dbReference>
<dbReference type="GO" id="GO:0003700">
    <property type="term" value="F:DNA-binding transcription factor activity"/>
    <property type="evidence" value="ECO:0007669"/>
    <property type="project" value="TreeGrafter"/>
</dbReference>
<sequence>MAEDDLCVARVPIFHGLSRQEQLRVAGAARSVSFQKGEVVSDPGDPASSLLVMHSGQLKVSRTSSDGQEQILRRVTAGDVVGERAFLTGRPPLDTVVALDDSQMCVFHPARFSALLRDYPDISQRMLRTLSDRLASVERLLSAITSEDVGVRVAAYLLDLVTATTSRTGRATVLLPMAKHEVAAYLGTTPETLSRRLAALSASGVIELRGRRGLSVLDLRALEDAARR</sequence>
<dbReference type="EMBL" id="JACBYE010000040">
    <property type="protein sequence ID" value="NYS94682.1"/>
    <property type="molecule type" value="Genomic_DNA"/>
</dbReference>
<dbReference type="Pfam" id="PF00027">
    <property type="entry name" value="cNMP_binding"/>
    <property type="match status" value="1"/>
</dbReference>
<dbReference type="InterPro" id="IPR018490">
    <property type="entry name" value="cNMP-bd_dom_sf"/>
</dbReference>
<dbReference type="Gene3D" id="2.60.120.10">
    <property type="entry name" value="Jelly Rolls"/>
    <property type="match status" value="1"/>
</dbReference>
<evidence type="ECO:0000313" key="7">
    <source>
        <dbReference type="Proteomes" id="UP000561011"/>
    </source>
</evidence>
<gene>
    <name evidence="6" type="ORF">HZZ10_14275</name>
</gene>